<sequence>MVIVLALLSTLVLALQVKIKNKQCKRTHQAALALITGNKAAAAVKSLQALLEKTPKDAETHYMLAVALANLGQEKKAEQALQGALDSGLPPGRIVGGTRTGLGRLAKTDLYKK</sequence>
<name>A0A382WZY3_9ZZZZ</name>
<accession>A0A382WZY3</accession>
<proteinExistence type="predicted"/>
<dbReference type="SUPFAM" id="SSF48452">
    <property type="entry name" value="TPR-like"/>
    <property type="match status" value="1"/>
</dbReference>
<evidence type="ECO:0008006" key="2">
    <source>
        <dbReference type="Google" id="ProtNLM"/>
    </source>
</evidence>
<organism evidence="1">
    <name type="scientific">marine metagenome</name>
    <dbReference type="NCBI Taxonomy" id="408172"/>
    <lineage>
        <taxon>unclassified sequences</taxon>
        <taxon>metagenomes</taxon>
        <taxon>ecological metagenomes</taxon>
    </lineage>
</organism>
<dbReference type="EMBL" id="UINC01163865">
    <property type="protein sequence ID" value="SVD64402.1"/>
    <property type="molecule type" value="Genomic_DNA"/>
</dbReference>
<protein>
    <recommendedName>
        <fullName evidence="2">Tetratricopeptide repeat-like domain-containing protein</fullName>
    </recommendedName>
</protein>
<dbReference type="Pfam" id="PF13431">
    <property type="entry name" value="TPR_17"/>
    <property type="match status" value="1"/>
</dbReference>
<evidence type="ECO:0000313" key="1">
    <source>
        <dbReference type="EMBL" id="SVD64402.1"/>
    </source>
</evidence>
<dbReference type="Gene3D" id="1.25.40.10">
    <property type="entry name" value="Tetratricopeptide repeat domain"/>
    <property type="match status" value="1"/>
</dbReference>
<reference evidence="1" key="1">
    <citation type="submission" date="2018-05" db="EMBL/GenBank/DDBJ databases">
        <authorList>
            <person name="Lanie J.A."/>
            <person name="Ng W.-L."/>
            <person name="Kazmierczak K.M."/>
            <person name="Andrzejewski T.M."/>
            <person name="Davidsen T.M."/>
            <person name="Wayne K.J."/>
            <person name="Tettelin H."/>
            <person name="Glass J.I."/>
            <person name="Rusch D."/>
            <person name="Podicherti R."/>
            <person name="Tsui H.-C.T."/>
            <person name="Winkler M.E."/>
        </authorList>
    </citation>
    <scope>NUCLEOTIDE SEQUENCE</scope>
</reference>
<dbReference type="AlphaFoldDB" id="A0A382WZY3"/>
<dbReference type="InterPro" id="IPR011990">
    <property type="entry name" value="TPR-like_helical_dom_sf"/>
</dbReference>
<gene>
    <name evidence="1" type="ORF">METZ01_LOCUS417256</name>
</gene>
<feature type="non-terminal residue" evidence="1">
    <location>
        <position position="113"/>
    </location>
</feature>